<keyword evidence="4 8" id="KW-0479">Metal-binding</keyword>
<evidence type="ECO:0000256" key="5">
    <source>
        <dbReference type="ARBA" id="ARBA00023002"/>
    </source>
</evidence>
<comment type="cofactor">
    <cofactor evidence="1 8">
        <name>heme</name>
        <dbReference type="ChEBI" id="CHEBI:30413"/>
    </cofactor>
</comment>
<organism evidence="10 11">
    <name type="scientific">Hibiscus syriacus</name>
    <name type="common">Rose of Sharon</name>
    <dbReference type="NCBI Taxonomy" id="106335"/>
    <lineage>
        <taxon>Eukaryota</taxon>
        <taxon>Viridiplantae</taxon>
        <taxon>Streptophyta</taxon>
        <taxon>Embryophyta</taxon>
        <taxon>Tracheophyta</taxon>
        <taxon>Spermatophyta</taxon>
        <taxon>Magnoliopsida</taxon>
        <taxon>eudicotyledons</taxon>
        <taxon>Gunneridae</taxon>
        <taxon>Pentapetalae</taxon>
        <taxon>rosids</taxon>
        <taxon>malvids</taxon>
        <taxon>Malvales</taxon>
        <taxon>Malvaceae</taxon>
        <taxon>Malvoideae</taxon>
        <taxon>Hibiscus</taxon>
    </lineage>
</organism>
<keyword evidence="5 9" id="KW-0560">Oxidoreductase</keyword>
<keyword evidence="6 8" id="KW-0408">Iron</keyword>
<proteinExistence type="inferred from homology"/>
<protein>
    <submittedName>
        <fullName evidence="10">Cytochrome P450 71D10</fullName>
    </submittedName>
</protein>
<dbReference type="GO" id="GO:0005506">
    <property type="term" value="F:iron ion binding"/>
    <property type="evidence" value="ECO:0007669"/>
    <property type="project" value="InterPro"/>
</dbReference>
<dbReference type="PANTHER" id="PTHR47955:SF8">
    <property type="entry name" value="CYTOCHROME P450 71D11-LIKE"/>
    <property type="match status" value="1"/>
</dbReference>
<keyword evidence="3 8" id="KW-0349">Heme</keyword>
<name>A0A6A3CPP0_HIBSY</name>
<evidence type="ECO:0000256" key="2">
    <source>
        <dbReference type="ARBA" id="ARBA00010617"/>
    </source>
</evidence>
<dbReference type="AlphaFoldDB" id="A0A6A3CPP0"/>
<evidence type="ECO:0000256" key="9">
    <source>
        <dbReference type="RuleBase" id="RU000461"/>
    </source>
</evidence>
<comment type="similarity">
    <text evidence="2 9">Belongs to the cytochrome P450 family.</text>
</comment>
<dbReference type="GO" id="GO:0020037">
    <property type="term" value="F:heme binding"/>
    <property type="evidence" value="ECO:0007669"/>
    <property type="project" value="InterPro"/>
</dbReference>
<dbReference type="SUPFAM" id="SSF48264">
    <property type="entry name" value="Cytochrome P450"/>
    <property type="match status" value="1"/>
</dbReference>
<evidence type="ECO:0000256" key="6">
    <source>
        <dbReference type="ARBA" id="ARBA00023004"/>
    </source>
</evidence>
<dbReference type="EMBL" id="VEPZ02000227">
    <property type="protein sequence ID" value="KAE8729542.1"/>
    <property type="molecule type" value="Genomic_DNA"/>
</dbReference>
<evidence type="ECO:0000313" key="10">
    <source>
        <dbReference type="EMBL" id="KAE8729542.1"/>
    </source>
</evidence>
<dbReference type="PANTHER" id="PTHR47955">
    <property type="entry name" value="CYTOCHROME P450 FAMILY 71 PROTEIN"/>
    <property type="match status" value="1"/>
</dbReference>
<evidence type="ECO:0000256" key="1">
    <source>
        <dbReference type="ARBA" id="ARBA00001971"/>
    </source>
</evidence>
<keyword evidence="11" id="KW-1185">Reference proteome</keyword>
<evidence type="ECO:0000256" key="3">
    <source>
        <dbReference type="ARBA" id="ARBA00022617"/>
    </source>
</evidence>
<dbReference type="GO" id="GO:0004497">
    <property type="term" value="F:monooxygenase activity"/>
    <property type="evidence" value="ECO:0007669"/>
    <property type="project" value="UniProtKB-KW"/>
</dbReference>
<dbReference type="InterPro" id="IPR036396">
    <property type="entry name" value="Cyt_P450_sf"/>
</dbReference>
<dbReference type="InterPro" id="IPR001128">
    <property type="entry name" value="Cyt_P450"/>
</dbReference>
<evidence type="ECO:0000256" key="7">
    <source>
        <dbReference type="ARBA" id="ARBA00023033"/>
    </source>
</evidence>
<feature type="binding site" description="axial binding residue" evidence="8">
    <location>
        <position position="417"/>
    </location>
    <ligand>
        <name>heme</name>
        <dbReference type="ChEBI" id="CHEBI:30413"/>
    </ligand>
    <ligandPart>
        <name>Fe</name>
        <dbReference type="ChEBI" id="CHEBI:18248"/>
    </ligandPart>
</feature>
<dbReference type="CDD" id="cd11072">
    <property type="entry name" value="CYP71-like"/>
    <property type="match status" value="1"/>
</dbReference>
<keyword evidence="7 9" id="KW-0503">Monooxygenase</keyword>
<dbReference type="Gene3D" id="1.10.630.10">
    <property type="entry name" value="Cytochrome P450"/>
    <property type="match status" value="1"/>
</dbReference>
<dbReference type="Pfam" id="PF00067">
    <property type="entry name" value="p450"/>
    <property type="match status" value="1"/>
</dbReference>
<dbReference type="InterPro" id="IPR002401">
    <property type="entry name" value="Cyt_P450_E_grp-I"/>
</dbReference>
<dbReference type="PRINTS" id="PR00385">
    <property type="entry name" value="P450"/>
</dbReference>
<dbReference type="InterPro" id="IPR017972">
    <property type="entry name" value="Cyt_P450_CS"/>
</dbReference>
<evidence type="ECO:0000256" key="4">
    <source>
        <dbReference type="ARBA" id="ARBA00022723"/>
    </source>
</evidence>
<evidence type="ECO:0000256" key="8">
    <source>
        <dbReference type="PIRSR" id="PIRSR602401-1"/>
    </source>
</evidence>
<dbReference type="PROSITE" id="PS00086">
    <property type="entry name" value="CYTOCHROME_P450"/>
    <property type="match status" value="1"/>
</dbReference>
<evidence type="ECO:0000313" key="11">
    <source>
        <dbReference type="Proteomes" id="UP000436088"/>
    </source>
</evidence>
<dbReference type="Proteomes" id="UP000436088">
    <property type="component" value="Unassembled WGS sequence"/>
</dbReference>
<dbReference type="FunFam" id="1.10.630.10:FF:000008">
    <property type="entry name" value="Cytochrome P450 71D8"/>
    <property type="match status" value="1"/>
</dbReference>
<dbReference type="GO" id="GO:0016705">
    <property type="term" value="F:oxidoreductase activity, acting on paired donors, with incorporation or reduction of molecular oxygen"/>
    <property type="evidence" value="ECO:0007669"/>
    <property type="project" value="InterPro"/>
</dbReference>
<dbReference type="PRINTS" id="PR00463">
    <property type="entry name" value="EP450I"/>
</dbReference>
<sequence>MTSTDPNKKLPPGPWKLPVIGNLHQLVKFGAQPHQILRDLANKHGPLMHLQLGELSTVVVSSAEMAKEIMITHDVAFAGRPYVAALDLVTYGFRDIAMAPYGNYWRQARKICTVELLTAKRVQSFESVRQEQVSALVKSISSNQGSPINLTKQIFSLTYRIASRAAFGNVCKDHEAYSSVVEKTVRLASGFKLADMYPSLKALEHISALRQKSKALFDTSDRILQGIIDEHRSNLKRGEGEAKEDLVTVLLKIQQQGGLEFPLTDNDLKGIIWDIFGGGGETSSTAVDWAMSEMMRSPRVLKKAQNEVRQVCHGKGDVDEASLKELKYLSLVIKETFRLHPPFPLLLPRESRVDCEVKGYQVPCKTKIIINAWAIARDPKFWNEPETFNPERFLNNSTDFKGTDLEFIPFGAGRRMCPGISFALPNVELPLAKLLFHFDWELPSGMNHQNLDMTEIFGVTMRRKDDLILIPTRLSPK</sequence>
<accession>A0A6A3CPP0</accession>
<comment type="caution">
    <text evidence="10">The sequence shown here is derived from an EMBL/GenBank/DDBJ whole genome shotgun (WGS) entry which is preliminary data.</text>
</comment>
<reference evidence="10" key="1">
    <citation type="submission" date="2019-09" db="EMBL/GenBank/DDBJ databases">
        <title>Draft genome information of white flower Hibiscus syriacus.</title>
        <authorList>
            <person name="Kim Y.-M."/>
        </authorList>
    </citation>
    <scope>NUCLEOTIDE SEQUENCE [LARGE SCALE GENOMIC DNA]</scope>
    <source>
        <strain evidence="10">YM2019G1</strain>
    </source>
</reference>
<gene>
    <name evidence="10" type="ORF">F3Y22_tig00003551pilonHSYRG00005</name>
</gene>